<dbReference type="EMBL" id="BMXF01000001">
    <property type="protein sequence ID" value="GHB58747.1"/>
    <property type="molecule type" value="Genomic_DNA"/>
</dbReference>
<keyword evidence="3" id="KW-1185">Reference proteome</keyword>
<keyword evidence="2" id="KW-0378">Hydrolase</keyword>
<dbReference type="AlphaFoldDB" id="A0A8J3D642"/>
<reference evidence="2 3" key="1">
    <citation type="journal article" date="2014" name="Int. J. Syst. Evol. Microbiol.">
        <title>Complete genome sequence of Corynebacterium casei LMG S-19264T (=DSM 44701T), isolated from a smear-ripened cheese.</title>
        <authorList>
            <consortium name="US DOE Joint Genome Institute (JGI-PGF)"/>
            <person name="Walter F."/>
            <person name="Albersmeier A."/>
            <person name="Kalinowski J."/>
            <person name="Ruckert C."/>
        </authorList>
    </citation>
    <scope>NUCLEOTIDE SEQUENCE [LARGE SCALE GENOMIC DNA]</scope>
    <source>
        <strain evidence="2 3">KCTC 12866</strain>
    </source>
</reference>
<feature type="compositionally biased region" description="Basic and acidic residues" evidence="1">
    <location>
        <begin position="294"/>
        <end position="309"/>
    </location>
</feature>
<gene>
    <name evidence="2" type="ORF">GCM10007390_10350</name>
</gene>
<evidence type="ECO:0000313" key="2">
    <source>
        <dbReference type="EMBL" id="GHB58747.1"/>
    </source>
</evidence>
<feature type="region of interest" description="Disordered" evidence="1">
    <location>
        <begin position="290"/>
        <end position="309"/>
    </location>
</feature>
<dbReference type="InterPro" id="IPR014553">
    <property type="entry name" value="Aminopept"/>
</dbReference>
<dbReference type="GO" id="GO:0004177">
    <property type="term" value="F:aminopeptidase activity"/>
    <property type="evidence" value="ECO:0007669"/>
    <property type="project" value="UniProtKB-KW"/>
</dbReference>
<accession>A0A8J3D642</accession>
<organism evidence="2 3">
    <name type="scientific">Persicitalea jodogahamensis</name>
    <dbReference type="NCBI Taxonomy" id="402147"/>
    <lineage>
        <taxon>Bacteria</taxon>
        <taxon>Pseudomonadati</taxon>
        <taxon>Bacteroidota</taxon>
        <taxon>Cytophagia</taxon>
        <taxon>Cytophagales</taxon>
        <taxon>Spirosomataceae</taxon>
        <taxon>Persicitalea</taxon>
    </lineage>
</organism>
<sequence length="357" mass="41040">MLKKLALWALFIVLLVALFYRDELQYGWMQASGQISILMKVADVEDVLESPTMPDSLKDRIRLIEEIKQYGVDSLGLNPSDNYTTFYDQHGKPILWVITAAPRYKLEAREWKFPIIGAFPYKGFFDEDKAKVEESTLVKAGYDTDINQVSAWSTLGYLKDPILSSMLYRSEGSLANLILHELTHGTLFVKGNLELNENLASFVGDWGAVRFLTQKYGADSEQLRRYEFSKKYNDAYAQHVLRGATQLDSLYATFADQKKEVRKDTLKRNLIRRIVNSADTLLGGKVSFTTSRDSTSRADTTRRPVEKPETKLPNNAYFVGYKTYKSKQNEFRQEFVNKFGGDFKKYMAYLKEKYPSL</sequence>
<keyword evidence="2" id="KW-0031">Aminopeptidase</keyword>
<keyword evidence="2" id="KW-0645">Protease</keyword>
<evidence type="ECO:0000313" key="3">
    <source>
        <dbReference type="Proteomes" id="UP000598271"/>
    </source>
</evidence>
<comment type="caution">
    <text evidence="2">The sequence shown here is derived from an EMBL/GenBank/DDBJ whole genome shotgun (WGS) entry which is preliminary data.</text>
</comment>
<evidence type="ECO:0000256" key="1">
    <source>
        <dbReference type="SAM" id="MobiDB-lite"/>
    </source>
</evidence>
<dbReference type="Pfam" id="PF10023">
    <property type="entry name" value="Aminopep"/>
    <property type="match status" value="1"/>
</dbReference>
<protein>
    <submittedName>
        <fullName evidence="2">Aminopeptidase</fullName>
    </submittedName>
</protein>
<dbReference type="RefSeq" id="WP_189563267.1">
    <property type="nucleotide sequence ID" value="NZ_BMXF01000001.1"/>
</dbReference>
<proteinExistence type="predicted"/>
<name>A0A8J3D642_9BACT</name>
<dbReference type="Proteomes" id="UP000598271">
    <property type="component" value="Unassembled WGS sequence"/>
</dbReference>